<dbReference type="EMBL" id="JAZDWU010000001">
    <property type="protein sequence ID" value="KAL0017160.1"/>
    <property type="molecule type" value="Genomic_DNA"/>
</dbReference>
<dbReference type="GO" id="GO:0004553">
    <property type="term" value="F:hydrolase activity, hydrolyzing O-glycosyl compounds"/>
    <property type="evidence" value="ECO:0007669"/>
    <property type="project" value="InterPro"/>
</dbReference>
<dbReference type="Pfam" id="PF00722">
    <property type="entry name" value="Glyco_hydro_16"/>
    <property type="match status" value="1"/>
</dbReference>
<evidence type="ECO:0000256" key="2">
    <source>
        <dbReference type="ARBA" id="ARBA00023295"/>
    </source>
</evidence>
<dbReference type="InterPro" id="IPR008264">
    <property type="entry name" value="Beta_glucanase"/>
</dbReference>
<evidence type="ECO:0000313" key="7">
    <source>
        <dbReference type="Proteomes" id="UP001459277"/>
    </source>
</evidence>
<dbReference type="Gene3D" id="2.60.120.200">
    <property type="match status" value="1"/>
</dbReference>
<keyword evidence="2" id="KW-0326">Glycosidase</keyword>
<evidence type="ECO:0000256" key="4">
    <source>
        <dbReference type="SAM" id="SignalP"/>
    </source>
</evidence>
<dbReference type="Proteomes" id="UP001459277">
    <property type="component" value="Unassembled WGS sequence"/>
</dbReference>
<dbReference type="PANTHER" id="PTHR31062">
    <property type="entry name" value="XYLOGLUCAN ENDOTRANSGLUCOSYLASE/HYDROLASE PROTEIN 8-RELATED"/>
    <property type="match status" value="1"/>
</dbReference>
<dbReference type="PROSITE" id="PS51762">
    <property type="entry name" value="GH16_2"/>
    <property type="match status" value="1"/>
</dbReference>
<dbReference type="InterPro" id="IPR013320">
    <property type="entry name" value="ConA-like_dom_sf"/>
</dbReference>
<dbReference type="SUPFAM" id="SSF49899">
    <property type="entry name" value="Concanavalin A-like lectins/glucanases"/>
    <property type="match status" value="1"/>
</dbReference>
<keyword evidence="4" id="KW-0732">Signal</keyword>
<feature type="chain" id="PRO_5043486627" description="GH16 domain-containing protein" evidence="4">
    <location>
        <begin position="23"/>
        <end position="293"/>
    </location>
</feature>
<dbReference type="InterPro" id="IPR000757">
    <property type="entry name" value="Beta-glucanase-like"/>
</dbReference>
<sequence length="293" mass="33340">MDSLVLCLFAILLVASAGDASAAEDVPWSQNYVILYGQEHIQLLNQEKECQISIDQFSGSGFRSLKTYNTGFFGMRMKLPNKDTTGIITTFYLRSYTKNHDELDFEFLGTNKTQPYLLHTNVFTNGQGDREERISLWFDPTEDFHDYQLLWNQHQVWFVDGTPIRVFKNNANIGVGYPVQAMPIEATIWSGSWVAEACQPKHPVPYAILMLNPQLTPFSSALSLELAGMDPPWLNKEAFLDQQSHTNQPRKPQPDHYSISGQWQLIVKLAGARSRKPNRWSSAYEAITRQGDS</sequence>
<feature type="signal peptide" evidence="4">
    <location>
        <begin position="1"/>
        <end position="22"/>
    </location>
</feature>
<feature type="active site" description="Proton donor" evidence="3">
    <location>
        <position position="106"/>
    </location>
</feature>
<protein>
    <recommendedName>
        <fullName evidence="5">GH16 domain-containing protein</fullName>
    </recommendedName>
</protein>
<keyword evidence="7" id="KW-1185">Reference proteome</keyword>
<organism evidence="6 7">
    <name type="scientific">Lithocarpus litseifolius</name>
    <dbReference type="NCBI Taxonomy" id="425828"/>
    <lineage>
        <taxon>Eukaryota</taxon>
        <taxon>Viridiplantae</taxon>
        <taxon>Streptophyta</taxon>
        <taxon>Embryophyta</taxon>
        <taxon>Tracheophyta</taxon>
        <taxon>Spermatophyta</taxon>
        <taxon>Magnoliopsida</taxon>
        <taxon>eudicotyledons</taxon>
        <taxon>Gunneridae</taxon>
        <taxon>Pentapetalae</taxon>
        <taxon>rosids</taxon>
        <taxon>fabids</taxon>
        <taxon>Fagales</taxon>
        <taxon>Fagaceae</taxon>
        <taxon>Lithocarpus</taxon>
    </lineage>
</organism>
<accession>A0AAW2E2C3</accession>
<dbReference type="PRINTS" id="PR00737">
    <property type="entry name" value="GLHYDRLASE16"/>
</dbReference>
<feature type="active site" description="Nucleophile" evidence="3">
    <location>
        <position position="102"/>
    </location>
</feature>
<evidence type="ECO:0000256" key="3">
    <source>
        <dbReference type="PIRSR" id="PIRSR608264-1"/>
    </source>
</evidence>
<feature type="domain" description="GH16" evidence="5">
    <location>
        <begin position="19"/>
        <end position="218"/>
    </location>
</feature>
<name>A0AAW2E2C3_9ROSI</name>
<gene>
    <name evidence="6" type="ORF">SO802_004229</name>
</gene>
<evidence type="ECO:0000313" key="6">
    <source>
        <dbReference type="EMBL" id="KAL0017160.1"/>
    </source>
</evidence>
<comment type="caution">
    <text evidence="6">The sequence shown here is derived from an EMBL/GenBank/DDBJ whole genome shotgun (WGS) entry which is preliminary data.</text>
</comment>
<keyword evidence="1" id="KW-0378">Hydrolase</keyword>
<reference evidence="6 7" key="1">
    <citation type="submission" date="2024-01" db="EMBL/GenBank/DDBJ databases">
        <title>A telomere-to-telomere, gap-free genome of sweet tea (Lithocarpus litseifolius).</title>
        <authorList>
            <person name="Zhou J."/>
        </authorList>
    </citation>
    <scope>NUCLEOTIDE SEQUENCE [LARGE SCALE GENOMIC DNA]</scope>
    <source>
        <strain evidence="6">Zhou-2022a</strain>
        <tissue evidence="6">Leaf</tissue>
    </source>
</reference>
<dbReference type="GO" id="GO:0005975">
    <property type="term" value="P:carbohydrate metabolic process"/>
    <property type="evidence" value="ECO:0007669"/>
    <property type="project" value="InterPro"/>
</dbReference>
<proteinExistence type="predicted"/>
<evidence type="ECO:0000256" key="1">
    <source>
        <dbReference type="ARBA" id="ARBA00022801"/>
    </source>
</evidence>
<dbReference type="AlphaFoldDB" id="A0AAW2E2C3"/>
<evidence type="ECO:0000259" key="5">
    <source>
        <dbReference type="PROSITE" id="PS51762"/>
    </source>
</evidence>
<dbReference type="InterPro" id="IPR044791">
    <property type="entry name" value="Beta-glucanase/XTH"/>
</dbReference>